<dbReference type="OrthoDB" id="5573309at2"/>
<dbReference type="RefSeq" id="WP_064007682.1">
    <property type="nucleotide sequence ID" value="NZ_LUUG01000052.1"/>
</dbReference>
<gene>
    <name evidence="1" type="ORF">A1332_09550</name>
</gene>
<evidence type="ECO:0000313" key="2">
    <source>
        <dbReference type="Proteomes" id="UP000078090"/>
    </source>
</evidence>
<name>A0A177MQC5_METMH</name>
<comment type="caution">
    <text evidence="1">The sequence shown here is derived from an EMBL/GenBank/DDBJ whole genome shotgun (WGS) entry which is preliminary data.</text>
</comment>
<reference evidence="1 2" key="1">
    <citation type="submission" date="2016-03" db="EMBL/GenBank/DDBJ databases">
        <authorList>
            <person name="Ploux O."/>
        </authorList>
    </citation>
    <scope>NUCLEOTIDE SEQUENCE [LARGE SCALE GENOMIC DNA]</scope>
    <source>
        <strain evidence="1 2">R-45363</strain>
    </source>
</reference>
<evidence type="ECO:0000313" key="1">
    <source>
        <dbReference type="EMBL" id="OAI07110.1"/>
    </source>
</evidence>
<sequence>MTNDLIKGDLLPEQQQAVLNSLHDIQSKLPFLIDLTVDDRRTLPKMGDRSRAFVDQGLVMATQNEGILPRNFDLEEYRRDVALVRQLEPIVLAARQLIKRIEDTYLAAGSDAYGQTLVVYQAAKLAGKDGSLAEHLDSLGKRFARKSPGPNHGAANPA</sequence>
<dbReference type="EMBL" id="LUUG01000052">
    <property type="protein sequence ID" value="OAI07110.1"/>
    <property type="molecule type" value="Genomic_DNA"/>
</dbReference>
<protein>
    <submittedName>
        <fullName evidence="1">Uncharacterized protein</fullName>
    </submittedName>
</protein>
<dbReference type="AlphaFoldDB" id="A0A177MQC5"/>
<proteinExistence type="predicted"/>
<dbReference type="Proteomes" id="UP000078090">
    <property type="component" value="Unassembled WGS sequence"/>
</dbReference>
<organism evidence="1 2">
    <name type="scientific">Methylomonas methanica</name>
    <dbReference type="NCBI Taxonomy" id="421"/>
    <lineage>
        <taxon>Bacteria</taxon>
        <taxon>Pseudomonadati</taxon>
        <taxon>Pseudomonadota</taxon>
        <taxon>Gammaproteobacteria</taxon>
        <taxon>Methylococcales</taxon>
        <taxon>Methylococcaceae</taxon>
        <taxon>Methylomonas</taxon>
    </lineage>
</organism>
<accession>A0A177MQC5</accession>